<organism evidence="3 4">
    <name type="scientific">Aerococcus urinaeequi</name>
    <dbReference type="NCBI Taxonomy" id="51665"/>
    <lineage>
        <taxon>Bacteria</taxon>
        <taxon>Bacillati</taxon>
        <taxon>Bacillota</taxon>
        <taxon>Bacilli</taxon>
        <taxon>Lactobacillales</taxon>
        <taxon>Aerococcaceae</taxon>
        <taxon>Aerococcus</taxon>
    </lineage>
</organism>
<feature type="domain" description="Glycosyl transferase family 1" evidence="2">
    <location>
        <begin position="217"/>
        <end position="365"/>
    </location>
</feature>
<dbReference type="Gene3D" id="3.40.50.2000">
    <property type="entry name" value="Glycogen Phosphorylase B"/>
    <property type="match status" value="1"/>
</dbReference>
<evidence type="ECO:0000259" key="2">
    <source>
        <dbReference type="Pfam" id="PF00534"/>
    </source>
</evidence>
<name>A0AAC9A6H7_9LACT</name>
<dbReference type="RefSeq" id="WP_051218287.1">
    <property type="nucleotide sequence ID" value="NZ_CP014162.1"/>
</dbReference>
<dbReference type="InterPro" id="IPR001296">
    <property type="entry name" value="Glyco_trans_1"/>
</dbReference>
<gene>
    <name evidence="3" type="ORF">AWM74_01690</name>
</gene>
<sequence length="402" mass="46641">MNILYFGKISENEVFVELEKKQKPYVIAQTMYEKAICEELKLRDDVKLDINTIFQTEYFPNDKLIINKNSKKLSYYYIPYINLPFLRELSYFIISCIRILFWKFKHRKDDELIIYSSNHFPPVSMAIVLIGGLLRIPKVVTFTDLPLFTYSQEKILKMKIYKRVIIKPYLRLVNLLQQKYDGYILFSKAMNKIVNKRGAPNCIVEGAYNSDQIDLSITSKPKEFIIAHAGTLNREVGIEKIIEVFDNIKTENVQLWLIGTGDMTPDIIEKANLDSRIKYFGFLPKPEVFSLLKKATLLINLRNPEDIYTKYSFPSKMFEYMVSGTPTLTTKIEGIPTEYYNYVYSVDGYESNDIAKEIDDILGKDKFELTSIGLKAREYVIQNKNASIQANKIAALLKKVIA</sequence>
<dbReference type="Pfam" id="PF00534">
    <property type="entry name" value="Glycos_transf_1"/>
    <property type="match status" value="1"/>
</dbReference>
<proteinExistence type="predicted"/>
<dbReference type="AlphaFoldDB" id="A0AAC9A6H7"/>
<evidence type="ECO:0000256" key="1">
    <source>
        <dbReference type="ARBA" id="ARBA00022679"/>
    </source>
</evidence>
<evidence type="ECO:0000313" key="4">
    <source>
        <dbReference type="Proteomes" id="UP000067698"/>
    </source>
</evidence>
<dbReference type="SUPFAM" id="SSF53756">
    <property type="entry name" value="UDP-Glycosyltransferase/glycogen phosphorylase"/>
    <property type="match status" value="1"/>
</dbReference>
<dbReference type="EMBL" id="CP014162">
    <property type="protein sequence ID" value="AMB97022.1"/>
    <property type="molecule type" value="Genomic_DNA"/>
</dbReference>
<dbReference type="PANTHER" id="PTHR46401">
    <property type="entry name" value="GLYCOSYLTRANSFERASE WBBK-RELATED"/>
    <property type="match status" value="1"/>
</dbReference>
<dbReference type="Proteomes" id="UP000067698">
    <property type="component" value="Chromosome"/>
</dbReference>
<accession>A0AAC9A6H7</accession>
<evidence type="ECO:0000313" key="3">
    <source>
        <dbReference type="EMBL" id="AMB97022.1"/>
    </source>
</evidence>
<protein>
    <recommendedName>
        <fullName evidence="2">Glycosyl transferase family 1 domain-containing protein</fullName>
    </recommendedName>
</protein>
<dbReference type="PANTHER" id="PTHR46401:SF2">
    <property type="entry name" value="GLYCOSYLTRANSFERASE WBBK-RELATED"/>
    <property type="match status" value="1"/>
</dbReference>
<keyword evidence="1" id="KW-0808">Transferase</keyword>
<reference evidence="4" key="2">
    <citation type="submission" date="2016-01" db="EMBL/GenBank/DDBJ databases">
        <title>Six Aerococcus type strain genome sequencing and assembly using PacBio and Illumina Hiseq.</title>
        <authorList>
            <person name="Carkaci D."/>
            <person name="Dargis R."/>
            <person name="Nielsen X.C."/>
            <person name="Skovgaard O."/>
            <person name="Fuursted K."/>
            <person name="Christensen J.J."/>
        </authorList>
    </citation>
    <scope>NUCLEOTIDE SEQUENCE [LARGE SCALE GENOMIC DNA]</scope>
    <source>
        <strain evidence="4">CCUG28094</strain>
    </source>
</reference>
<reference evidence="3 4" key="1">
    <citation type="journal article" date="2016" name="Genome Announc.">
        <title>Complete Genome Sequences of Aerococcus christensenii CCUG 28831T, Aerococcus sanguinicola CCUG 43001T, Aerococcus urinae CCUG 36881T, Aerococcus urinaeequi CCUG 28094T, Aerococcus urinaehominis CCUG 42038 BT, and Aerococcus viridans CCUG 4311T.</title>
        <authorList>
            <person name="Carkaci D."/>
            <person name="Dargis R."/>
            <person name="Nielsen X.C."/>
            <person name="Skovgaard O."/>
            <person name="Fuursted K."/>
            <person name="Christensen J.J."/>
        </authorList>
    </citation>
    <scope>NUCLEOTIDE SEQUENCE [LARGE SCALE GENOMIC DNA]</scope>
    <source>
        <strain evidence="3 4">CCUG28094</strain>
    </source>
</reference>
<dbReference type="GO" id="GO:0016757">
    <property type="term" value="F:glycosyltransferase activity"/>
    <property type="evidence" value="ECO:0007669"/>
    <property type="project" value="InterPro"/>
</dbReference>
<dbReference type="GeneID" id="92866258"/>